<dbReference type="AlphaFoldDB" id="A0A261TRV0"/>
<dbReference type="OrthoDB" id="8631177at2"/>
<dbReference type="RefSeq" id="WP_094799955.1">
    <property type="nucleotide sequence ID" value="NZ_NEVP01000006.1"/>
</dbReference>
<dbReference type="Pfam" id="PF03401">
    <property type="entry name" value="TctC"/>
    <property type="match status" value="1"/>
</dbReference>
<dbReference type="InterPro" id="IPR042100">
    <property type="entry name" value="Bug_dom1"/>
</dbReference>
<dbReference type="Gene3D" id="3.40.190.150">
    <property type="entry name" value="Bordetella uptake gene, domain 1"/>
    <property type="match status" value="1"/>
</dbReference>
<organism evidence="3 4">
    <name type="scientific">Bordetella genomosp. 5</name>
    <dbReference type="NCBI Taxonomy" id="1395608"/>
    <lineage>
        <taxon>Bacteria</taxon>
        <taxon>Pseudomonadati</taxon>
        <taxon>Pseudomonadota</taxon>
        <taxon>Betaproteobacteria</taxon>
        <taxon>Burkholderiales</taxon>
        <taxon>Alcaligenaceae</taxon>
        <taxon>Bordetella</taxon>
    </lineage>
</organism>
<feature type="signal peptide" evidence="2">
    <location>
        <begin position="1"/>
        <end position="23"/>
    </location>
</feature>
<dbReference type="SUPFAM" id="SSF53850">
    <property type="entry name" value="Periplasmic binding protein-like II"/>
    <property type="match status" value="1"/>
</dbReference>
<protein>
    <submittedName>
        <fullName evidence="3">ABC transporter substrate-binding protein</fullName>
    </submittedName>
</protein>
<feature type="chain" id="PRO_5013306155" evidence="2">
    <location>
        <begin position="24"/>
        <end position="320"/>
    </location>
</feature>
<comment type="caution">
    <text evidence="3">The sequence shown here is derived from an EMBL/GenBank/DDBJ whole genome shotgun (WGS) entry which is preliminary data.</text>
</comment>
<evidence type="ECO:0000313" key="4">
    <source>
        <dbReference type="Proteomes" id="UP000216913"/>
    </source>
</evidence>
<dbReference type="EMBL" id="NEVP01000006">
    <property type="protein sequence ID" value="OZI51997.1"/>
    <property type="molecule type" value="Genomic_DNA"/>
</dbReference>
<dbReference type="PANTHER" id="PTHR42928:SF5">
    <property type="entry name" value="BLR1237 PROTEIN"/>
    <property type="match status" value="1"/>
</dbReference>
<dbReference type="InterPro" id="IPR005064">
    <property type="entry name" value="BUG"/>
</dbReference>
<evidence type="ECO:0000256" key="1">
    <source>
        <dbReference type="ARBA" id="ARBA00006987"/>
    </source>
</evidence>
<keyword evidence="4" id="KW-1185">Reference proteome</keyword>
<keyword evidence="2" id="KW-0732">Signal</keyword>
<evidence type="ECO:0000256" key="2">
    <source>
        <dbReference type="SAM" id="SignalP"/>
    </source>
</evidence>
<evidence type="ECO:0000313" key="3">
    <source>
        <dbReference type="EMBL" id="OZI51997.1"/>
    </source>
</evidence>
<sequence>MIKRAIRAALGAVLLAAAVPALAAFPDRPVHIIVSNPPGGPVDVMLRVLAAKLSQQWNQPVVVENRPGASGIISTGALLKAPADGYTLGMVVASTVTIVPFAVDKLPFDPQKDLQPIALVARTPFLFIVAADSPLRTWQDFVAASKQRNLTMGSFSIGTAFHLVWEQTAQRAGIKALYVPSSSSGKTQTDLVGGQLDVALDAFSSAKGLIDGGKVRALAITSPQRFGGLPGTPTLAESGLPGYAPQPWIGLMAPTGVPPERARLIQHAVAQALADPAMKTQMETLGMIPIGGTAEDLAQTIATDRAEMEPLIKALGIRLQ</sequence>
<accession>A0A261TRV0</accession>
<reference evidence="3 4" key="1">
    <citation type="submission" date="2017-05" db="EMBL/GenBank/DDBJ databases">
        <title>Complete and WGS of Bordetella genogroups.</title>
        <authorList>
            <person name="Spilker T."/>
            <person name="LiPuma J."/>
        </authorList>
    </citation>
    <scope>NUCLEOTIDE SEQUENCE [LARGE SCALE GENOMIC DNA]</scope>
    <source>
        <strain evidence="3 4">AU10456</strain>
    </source>
</reference>
<dbReference type="Proteomes" id="UP000216913">
    <property type="component" value="Unassembled WGS sequence"/>
</dbReference>
<gene>
    <name evidence="3" type="ORF">CAL25_10855</name>
</gene>
<proteinExistence type="inferred from homology"/>
<dbReference type="PANTHER" id="PTHR42928">
    <property type="entry name" value="TRICARBOXYLATE-BINDING PROTEIN"/>
    <property type="match status" value="1"/>
</dbReference>
<comment type="similarity">
    <text evidence="1">Belongs to the UPF0065 (bug) family.</text>
</comment>
<name>A0A261TRV0_9BORD</name>
<dbReference type="PIRSF" id="PIRSF017082">
    <property type="entry name" value="YflP"/>
    <property type="match status" value="1"/>
</dbReference>
<dbReference type="Gene3D" id="3.40.190.10">
    <property type="entry name" value="Periplasmic binding protein-like II"/>
    <property type="match status" value="1"/>
</dbReference>
<dbReference type="CDD" id="cd07012">
    <property type="entry name" value="PBP2_Bug_TTT"/>
    <property type="match status" value="1"/>
</dbReference>